<evidence type="ECO:0000313" key="1">
    <source>
        <dbReference type="EMBL" id="SUN64209.1"/>
    </source>
</evidence>
<evidence type="ECO:0000313" key="2">
    <source>
        <dbReference type="Proteomes" id="UP000254559"/>
    </source>
</evidence>
<comment type="caution">
    <text evidence="1">The sequence shown here is derived from an EMBL/GenBank/DDBJ whole genome shotgun (WGS) entry which is preliminary data.</text>
</comment>
<dbReference type="Proteomes" id="UP000254559">
    <property type="component" value="Unassembled WGS sequence"/>
</dbReference>
<gene>
    <name evidence="1" type="primary">smc_1</name>
    <name evidence="1" type="ORF">NCTC11564_01448</name>
</gene>
<proteinExistence type="predicted"/>
<protein>
    <submittedName>
        <fullName evidence="1">Chromosome partition protein</fullName>
    </submittedName>
</protein>
<dbReference type="EMBL" id="UHFO01000001">
    <property type="protein sequence ID" value="SUN64209.1"/>
    <property type="molecule type" value="Genomic_DNA"/>
</dbReference>
<dbReference type="AlphaFoldDB" id="A0A9X8XI67"/>
<organism evidence="1 2">
    <name type="scientific">Streptococcus dysgalactiae subsp. equisimilis</name>
    <name type="common">Streptococcus equisimilis</name>
    <dbReference type="NCBI Taxonomy" id="119602"/>
    <lineage>
        <taxon>Bacteria</taxon>
        <taxon>Bacillati</taxon>
        <taxon>Bacillota</taxon>
        <taxon>Bacilli</taxon>
        <taxon>Lactobacillales</taxon>
        <taxon>Streptococcaceae</taxon>
        <taxon>Streptococcus</taxon>
    </lineage>
</organism>
<name>A0A9X8XI67_STREQ</name>
<accession>A0A9X8XI67</accession>
<sequence>MKESFKTNIEHSYDENYMEEVVRQALALSNEKGNLMIEYDSLINKGHKLSVPVERNELAEYNLQDLKQIVKDLQSSRR</sequence>
<reference evidence="1 2" key="1">
    <citation type="submission" date="2018-06" db="EMBL/GenBank/DDBJ databases">
        <authorList>
            <consortium name="Pathogen Informatics"/>
            <person name="Doyle S."/>
        </authorList>
    </citation>
    <scope>NUCLEOTIDE SEQUENCE [LARGE SCALE GENOMIC DNA]</scope>
    <source>
        <strain evidence="1 2">NCTC11564</strain>
    </source>
</reference>